<dbReference type="InterPro" id="IPR036388">
    <property type="entry name" value="WH-like_DNA-bd_sf"/>
</dbReference>
<proteinExistence type="predicted"/>
<evidence type="ECO:0000313" key="7">
    <source>
        <dbReference type="EMBL" id="MEU1956115.1"/>
    </source>
</evidence>
<dbReference type="PANTHER" id="PTHR43537:SF45">
    <property type="entry name" value="GNTR FAMILY REGULATORY PROTEIN"/>
    <property type="match status" value="1"/>
</dbReference>
<name>A0ABV2WYT6_9NOCA</name>
<dbReference type="InterPro" id="IPR008920">
    <property type="entry name" value="TF_FadR/GntR_C"/>
</dbReference>
<feature type="region of interest" description="Disordered" evidence="4">
    <location>
        <begin position="222"/>
        <end position="243"/>
    </location>
</feature>
<evidence type="ECO:0000313" key="8">
    <source>
        <dbReference type="Proteomes" id="UP001550628"/>
    </source>
</evidence>
<comment type="caution">
    <text evidence="6">The sequence shown here is derived from an EMBL/GenBank/DDBJ whole genome shotgun (WGS) entry which is preliminary data.</text>
</comment>
<dbReference type="RefSeq" id="WP_356959317.1">
    <property type="nucleotide sequence ID" value="NZ_JBEYBD010000028.1"/>
</dbReference>
<dbReference type="Gene3D" id="1.20.120.530">
    <property type="entry name" value="GntR ligand-binding domain-like"/>
    <property type="match status" value="1"/>
</dbReference>
<dbReference type="InterPro" id="IPR011711">
    <property type="entry name" value="GntR_C"/>
</dbReference>
<dbReference type="SUPFAM" id="SSF46785">
    <property type="entry name" value="Winged helix' DNA-binding domain"/>
    <property type="match status" value="1"/>
</dbReference>
<feature type="domain" description="HTH gntR-type" evidence="5">
    <location>
        <begin position="5"/>
        <end position="72"/>
    </location>
</feature>
<dbReference type="InterPro" id="IPR000524">
    <property type="entry name" value="Tscrpt_reg_HTH_GntR"/>
</dbReference>
<evidence type="ECO:0000256" key="4">
    <source>
        <dbReference type="SAM" id="MobiDB-lite"/>
    </source>
</evidence>
<keyword evidence="3" id="KW-0804">Transcription</keyword>
<dbReference type="Gene3D" id="1.10.10.10">
    <property type="entry name" value="Winged helix-like DNA-binding domain superfamily/Winged helix DNA-binding domain"/>
    <property type="match status" value="1"/>
</dbReference>
<dbReference type="Pfam" id="PF00392">
    <property type="entry name" value="GntR"/>
    <property type="match status" value="1"/>
</dbReference>
<evidence type="ECO:0000313" key="6">
    <source>
        <dbReference type="EMBL" id="MEU1956055.1"/>
    </source>
</evidence>
<dbReference type="PANTHER" id="PTHR43537">
    <property type="entry name" value="TRANSCRIPTIONAL REGULATOR, GNTR FAMILY"/>
    <property type="match status" value="1"/>
</dbReference>
<evidence type="ECO:0000256" key="1">
    <source>
        <dbReference type="ARBA" id="ARBA00023015"/>
    </source>
</evidence>
<keyword evidence="1" id="KW-0805">Transcription regulation</keyword>
<organism evidence="6 8">
    <name type="scientific">Nocardia rhamnosiphila</name>
    <dbReference type="NCBI Taxonomy" id="426716"/>
    <lineage>
        <taxon>Bacteria</taxon>
        <taxon>Bacillati</taxon>
        <taxon>Actinomycetota</taxon>
        <taxon>Actinomycetes</taxon>
        <taxon>Mycobacteriales</taxon>
        <taxon>Nocardiaceae</taxon>
        <taxon>Nocardia</taxon>
    </lineage>
</organism>
<reference evidence="6 8" key="1">
    <citation type="submission" date="2024-06" db="EMBL/GenBank/DDBJ databases">
        <title>The Natural Products Discovery Center: Release of the First 8490 Sequenced Strains for Exploring Actinobacteria Biosynthetic Diversity.</title>
        <authorList>
            <person name="Kalkreuter E."/>
            <person name="Kautsar S.A."/>
            <person name="Yang D."/>
            <person name="Bader C.D."/>
            <person name="Teijaro C.N."/>
            <person name="Fluegel L."/>
            <person name="Davis C.M."/>
            <person name="Simpson J.R."/>
            <person name="Lauterbach L."/>
            <person name="Steele A.D."/>
            <person name="Gui C."/>
            <person name="Meng S."/>
            <person name="Li G."/>
            <person name="Viehrig K."/>
            <person name="Ye F."/>
            <person name="Su P."/>
            <person name="Kiefer A.F."/>
            <person name="Nichols A."/>
            <person name="Cepeda A.J."/>
            <person name="Yan W."/>
            <person name="Fan B."/>
            <person name="Jiang Y."/>
            <person name="Adhikari A."/>
            <person name="Zheng C.-J."/>
            <person name="Schuster L."/>
            <person name="Cowan T.M."/>
            <person name="Smanski M.J."/>
            <person name="Chevrette M.G."/>
            <person name="De Carvalho L.P.S."/>
            <person name="Shen B."/>
        </authorList>
    </citation>
    <scope>NUCLEOTIDE SEQUENCE [LARGE SCALE GENOMIC DNA]</scope>
    <source>
        <strain evidence="6 8">NPDC019708</strain>
    </source>
</reference>
<dbReference type="Pfam" id="PF07729">
    <property type="entry name" value="FCD"/>
    <property type="match status" value="1"/>
</dbReference>
<feature type="compositionally biased region" description="Polar residues" evidence="4">
    <location>
        <begin position="234"/>
        <end position="243"/>
    </location>
</feature>
<keyword evidence="2" id="KW-0238">DNA-binding</keyword>
<gene>
    <name evidence="6" type="ORF">ABZ510_29905</name>
    <name evidence="7" type="ORF">ABZ510_30250</name>
</gene>
<sequence length="243" mass="27384">MSMDTQLLDPVVDGLYGLIRTGELSPGQRVDQRAISERLNVSRTPLREALRALAADGILVRTHNAGYDVAKLSAADLLQYYSIRTFLETEILKTIEWPNDEQFAQLQQLNEECKKAAEEGPTERLVDANRRFHFLMFSWSPLTVMIGEVQRVWRVSDPYRTLHLSNVGRRKQVSADHQKMLEAIGQRDSTRLIKLMDSHRAASRKILQDMLGPTLSPALVSLPQSFAPSRGSRSRANSPTSIS</sequence>
<protein>
    <submittedName>
        <fullName evidence="6">GntR family transcriptional regulator</fullName>
    </submittedName>
</protein>
<dbReference type="Proteomes" id="UP001550628">
    <property type="component" value="Unassembled WGS sequence"/>
</dbReference>
<dbReference type="CDD" id="cd07377">
    <property type="entry name" value="WHTH_GntR"/>
    <property type="match status" value="1"/>
</dbReference>
<dbReference type="EMBL" id="JBEYBF010000032">
    <property type="protein sequence ID" value="MEU1956115.1"/>
    <property type="molecule type" value="Genomic_DNA"/>
</dbReference>
<accession>A0ABV2WYT6</accession>
<evidence type="ECO:0000256" key="3">
    <source>
        <dbReference type="ARBA" id="ARBA00023163"/>
    </source>
</evidence>
<dbReference type="SUPFAM" id="SSF48008">
    <property type="entry name" value="GntR ligand-binding domain-like"/>
    <property type="match status" value="1"/>
</dbReference>
<evidence type="ECO:0000256" key="2">
    <source>
        <dbReference type="ARBA" id="ARBA00023125"/>
    </source>
</evidence>
<dbReference type="PROSITE" id="PS50949">
    <property type="entry name" value="HTH_GNTR"/>
    <property type="match status" value="1"/>
</dbReference>
<dbReference type="SMART" id="SM00895">
    <property type="entry name" value="FCD"/>
    <property type="match status" value="1"/>
</dbReference>
<dbReference type="EMBL" id="JBEYBF010000031">
    <property type="protein sequence ID" value="MEU1956055.1"/>
    <property type="molecule type" value="Genomic_DNA"/>
</dbReference>
<dbReference type="InterPro" id="IPR036390">
    <property type="entry name" value="WH_DNA-bd_sf"/>
</dbReference>
<keyword evidence="8" id="KW-1185">Reference proteome</keyword>
<dbReference type="PRINTS" id="PR00035">
    <property type="entry name" value="HTHGNTR"/>
</dbReference>
<dbReference type="SMART" id="SM00345">
    <property type="entry name" value="HTH_GNTR"/>
    <property type="match status" value="1"/>
</dbReference>
<evidence type="ECO:0000259" key="5">
    <source>
        <dbReference type="PROSITE" id="PS50949"/>
    </source>
</evidence>